<dbReference type="GO" id="GO:0046872">
    <property type="term" value="F:metal ion binding"/>
    <property type="evidence" value="ECO:0007669"/>
    <property type="project" value="UniProtKB-KW"/>
</dbReference>
<sequence length="143" mass="15264">MAAAPCVVDTSAWIEWLADTALGRRLGKEFPERSQCIVPTIVQLELSKWLVREVGEEQADQVIAYTQKCVVVPLDTAVALLAADLHREYKLATADAIVYATARRQGATLLTCDAHFDGLPGVALFAKTHGEGGCADPGACPPS</sequence>
<comment type="cofactor">
    <cofactor evidence="1">
        <name>Mg(2+)</name>
        <dbReference type="ChEBI" id="CHEBI:18420"/>
    </cofactor>
</comment>
<keyword evidence="4" id="KW-0479">Metal-binding</keyword>
<comment type="similarity">
    <text evidence="7">Belongs to the PINc/VapC protein family.</text>
</comment>
<proteinExistence type="inferred from homology"/>
<comment type="caution">
    <text evidence="9">The sequence shown here is derived from an EMBL/GenBank/DDBJ whole genome shotgun (WGS) entry which is preliminary data.</text>
</comment>
<dbReference type="InterPro" id="IPR022907">
    <property type="entry name" value="VapC_family"/>
</dbReference>
<dbReference type="AlphaFoldDB" id="E6QGQ5"/>
<keyword evidence="3" id="KW-0540">Nuclease</keyword>
<dbReference type="Pfam" id="PF01850">
    <property type="entry name" value="PIN"/>
    <property type="match status" value="1"/>
</dbReference>
<dbReference type="InterPro" id="IPR002716">
    <property type="entry name" value="PIN_dom"/>
</dbReference>
<feature type="domain" description="PIN" evidence="8">
    <location>
        <begin position="7"/>
        <end position="118"/>
    </location>
</feature>
<evidence type="ECO:0000256" key="6">
    <source>
        <dbReference type="ARBA" id="ARBA00022842"/>
    </source>
</evidence>
<keyword evidence="2" id="KW-1277">Toxin-antitoxin system</keyword>
<evidence type="ECO:0000256" key="2">
    <source>
        <dbReference type="ARBA" id="ARBA00022649"/>
    </source>
</evidence>
<dbReference type="PANTHER" id="PTHR33653:SF1">
    <property type="entry name" value="RIBONUCLEASE VAPC2"/>
    <property type="match status" value="1"/>
</dbReference>
<evidence type="ECO:0000256" key="3">
    <source>
        <dbReference type="ARBA" id="ARBA00022722"/>
    </source>
</evidence>
<evidence type="ECO:0000313" key="9">
    <source>
        <dbReference type="EMBL" id="CBI06419.1"/>
    </source>
</evidence>
<dbReference type="PANTHER" id="PTHR33653">
    <property type="entry name" value="RIBONUCLEASE VAPC2"/>
    <property type="match status" value="1"/>
</dbReference>
<keyword evidence="6" id="KW-0460">Magnesium</keyword>
<gene>
    <name evidence="9" type="ORF">CARN5_0060</name>
</gene>
<reference evidence="9" key="1">
    <citation type="submission" date="2009-10" db="EMBL/GenBank/DDBJ databases">
        <title>Diversity of trophic interactions inside an arsenic-rich microbial ecosystem.</title>
        <authorList>
            <person name="Bertin P.N."/>
            <person name="Heinrich-Salmeron A."/>
            <person name="Pelletier E."/>
            <person name="Goulhen-Chollet F."/>
            <person name="Arsene-Ploetze F."/>
            <person name="Gallien S."/>
            <person name="Calteau A."/>
            <person name="Vallenet D."/>
            <person name="Casiot C."/>
            <person name="Chane-Woon-Ming B."/>
            <person name="Giloteaux L."/>
            <person name="Barakat M."/>
            <person name="Bonnefoy V."/>
            <person name="Bruneel O."/>
            <person name="Chandler M."/>
            <person name="Cleiss J."/>
            <person name="Duran R."/>
            <person name="Elbaz-Poulichet F."/>
            <person name="Fonknechten N."/>
            <person name="Lauga B."/>
            <person name="Mornico D."/>
            <person name="Ortet P."/>
            <person name="Schaeffer C."/>
            <person name="Siguier P."/>
            <person name="Alexander Thil Smith A."/>
            <person name="Van Dorsselaer A."/>
            <person name="Weissenbach J."/>
            <person name="Medigue C."/>
            <person name="Le Paslier D."/>
        </authorList>
    </citation>
    <scope>NUCLEOTIDE SEQUENCE</scope>
</reference>
<protein>
    <recommendedName>
        <fullName evidence="8">PIN domain-containing protein</fullName>
    </recommendedName>
</protein>
<evidence type="ECO:0000256" key="4">
    <source>
        <dbReference type="ARBA" id="ARBA00022723"/>
    </source>
</evidence>
<name>E6QGQ5_9ZZZZ</name>
<dbReference type="Gene3D" id="3.40.50.1010">
    <property type="entry name" value="5'-nuclease"/>
    <property type="match status" value="1"/>
</dbReference>
<dbReference type="SUPFAM" id="SSF88723">
    <property type="entry name" value="PIN domain-like"/>
    <property type="match status" value="1"/>
</dbReference>
<dbReference type="CDD" id="cd18686">
    <property type="entry name" value="PIN_VapC-like"/>
    <property type="match status" value="1"/>
</dbReference>
<dbReference type="InterPro" id="IPR050556">
    <property type="entry name" value="Type_II_TA_system_RNase"/>
</dbReference>
<dbReference type="EMBL" id="CABP01000179">
    <property type="protein sequence ID" value="CBI06419.1"/>
    <property type="molecule type" value="Genomic_DNA"/>
</dbReference>
<evidence type="ECO:0000256" key="5">
    <source>
        <dbReference type="ARBA" id="ARBA00022801"/>
    </source>
</evidence>
<organism evidence="9">
    <name type="scientific">mine drainage metagenome</name>
    <dbReference type="NCBI Taxonomy" id="410659"/>
    <lineage>
        <taxon>unclassified sequences</taxon>
        <taxon>metagenomes</taxon>
        <taxon>ecological metagenomes</taxon>
    </lineage>
</organism>
<evidence type="ECO:0000259" key="8">
    <source>
        <dbReference type="Pfam" id="PF01850"/>
    </source>
</evidence>
<dbReference type="HAMAP" id="MF_00265">
    <property type="entry name" value="VapC_Nob1"/>
    <property type="match status" value="1"/>
</dbReference>
<keyword evidence="5" id="KW-0378">Hydrolase</keyword>
<evidence type="ECO:0000256" key="1">
    <source>
        <dbReference type="ARBA" id="ARBA00001946"/>
    </source>
</evidence>
<accession>E6QGQ5</accession>
<evidence type="ECO:0000256" key="7">
    <source>
        <dbReference type="ARBA" id="ARBA00038093"/>
    </source>
</evidence>
<dbReference type="GO" id="GO:0016787">
    <property type="term" value="F:hydrolase activity"/>
    <property type="evidence" value="ECO:0007669"/>
    <property type="project" value="UniProtKB-KW"/>
</dbReference>
<dbReference type="InterPro" id="IPR029060">
    <property type="entry name" value="PIN-like_dom_sf"/>
</dbReference>
<dbReference type="GO" id="GO:0004540">
    <property type="term" value="F:RNA nuclease activity"/>
    <property type="evidence" value="ECO:0007669"/>
    <property type="project" value="InterPro"/>
</dbReference>